<dbReference type="PANTHER" id="PTHR31642">
    <property type="entry name" value="TRICHOTHECENE 3-O-ACETYLTRANSFERASE"/>
    <property type="match status" value="1"/>
</dbReference>
<comment type="caution">
    <text evidence="2">The sequence shown here is derived from an EMBL/GenBank/DDBJ whole genome shotgun (WGS) entry which is preliminary data.</text>
</comment>
<gene>
    <name evidence="2" type="ORF">LPJ61_000327</name>
</gene>
<accession>A0A9W7YH86</accession>
<dbReference type="EMBL" id="JANBOI010000010">
    <property type="protein sequence ID" value="KAJ1735821.1"/>
    <property type="molecule type" value="Genomic_DNA"/>
</dbReference>
<proteinExistence type="predicted"/>
<dbReference type="InterPro" id="IPR050317">
    <property type="entry name" value="Plant_Fungal_Acyltransferase"/>
</dbReference>
<evidence type="ECO:0000313" key="2">
    <source>
        <dbReference type="EMBL" id="KAJ1735821.1"/>
    </source>
</evidence>
<keyword evidence="3" id="KW-1185">Reference proteome</keyword>
<dbReference type="GO" id="GO:0016747">
    <property type="term" value="F:acyltransferase activity, transferring groups other than amino-acyl groups"/>
    <property type="evidence" value="ECO:0007669"/>
    <property type="project" value="TreeGrafter"/>
</dbReference>
<reference evidence="2" key="1">
    <citation type="submission" date="2022-07" db="EMBL/GenBank/DDBJ databases">
        <title>Phylogenomic reconstructions and comparative analyses of Kickxellomycotina fungi.</title>
        <authorList>
            <person name="Reynolds N.K."/>
            <person name="Stajich J.E."/>
            <person name="Barry K."/>
            <person name="Grigoriev I.V."/>
            <person name="Crous P."/>
            <person name="Smith M.E."/>
        </authorList>
    </citation>
    <scope>NUCLEOTIDE SEQUENCE</scope>
    <source>
        <strain evidence="2">BCRC 34381</strain>
    </source>
</reference>
<evidence type="ECO:0000256" key="1">
    <source>
        <dbReference type="ARBA" id="ARBA00022679"/>
    </source>
</evidence>
<sequence>MATTSPSDGVKLRYSVSDNVSVLYQVYCSYIILYRNAGAEEDFLSPKALKQSLDALVRRFYPPIAGWFEARNGDVDVDVVCYRDRRNDPPFSTQTLEMDYNEAARHVRESNTDLFVPQCPPPLIAPDSTGIPMILVKTTHLASGEAAVLGISYHHSLMDGSAFWMFMTNWASVSRQLRAQVDETELSLPYPPAFGMPTTEHLCTPERPFEHAEYALVDADKVLREFKAGQDAIVETVFTVSAEQQQDIRQMARSEGVSFTEMLCAVFWKGASDARVQARPSVAAEATLFTCAVNPRARLGVPDTQCASPVVNVATSSTIGKIAQLDVGSVAQLVHQAIGRCTGPYVASSYAFMRAQRSQELDDERSGRPGKKLMLVYVYPWAAKCTMSSSRTFPIYQADFGVGPPVLVRAPFLPFDGCVRIWPTPQYSPAPGALGAPLEVYMSLPDYVDPSSSPLLRRFARMA</sequence>
<name>A0A9W7YH86_9FUNG</name>
<dbReference type="Gene3D" id="3.30.559.10">
    <property type="entry name" value="Chloramphenicol acetyltransferase-like domain"/>
    <property type="match status" value="2"/>
</dbReference>
<protein>
    <recommendedName>
        <fullName evidence="4">Transferase</fullName>
    </recommendedName>
</protein>
<dbReference type="OrthoDB" id="1862401at2759"/>
<organism evidence="2 3">
    <name type="scientific">Coemansia biformis</name>
    <dbReference type="NCBI Taxonomy" id="1286918"/>
    <lineage>
        <taxon>Eukaryota</taxon>
        <taxon>Fungi</taxon>
        <taxon>Fungi incertae sedis</taxon>
        <taxon>Zoopagomycota</taxon>
        <taxon>Kickxellomycotina</taxon>
        <taxon>Kickxellomycetes</taxon>
        <taxon>Kickxellales</taxon>
        <taxon>Kickxellaceae</taxon>
        <taxon>Coemansia</taxon>
    </lineage>
</organism>
<dbReference type="Pfam" id="PF02458">
    <property type="entry name" value="Transferase"/>
    <property type="match status" value="1"/>
</dbReference>
<dbReference type="PANTHER" id="PTHR31642:SF310">
    <property type="entry name" value="FATTY ALCOHOL:CAFFEOYL-COA ACYLTRANSFERASE"/>
    <property type="match status" value="1"/>
</dbReference>
<dbReference type="Proteomes" id="UP001143981">
    <property type="component" value="Unassembled WGS sequence"/>
</dbReference>
<dbReference type="InterPro" id="IPR023213">
    <property type="entry name" value="CAT-like_dom_sf"/>
</dbReference>
<dbReference type="AlphaFoldDB" id="A0A9W7YH86"/>
<keyword evidence="1" id="KW-0808">Transferase</keyword>
<evidence type="ECO:0000313" key="3">
    <source>
        <dbReference type="Proteomes" id="UP001143981"/>
    </source>
</evidence>
<evidence type="ECO:0008006" key="4">
    <source>
        <dbReference type="Google" id="ProtNLM"/>
    </source>
</evidence>